<gene>
    <name evidence="2" type="ORF">LTR09_010463</name>
</gene>
<name>A0AAJ0GB43_9PEZI</name>
<sequence>MSDIKKIALKLGTDGPVKTLPTPRKIQILFNGVYIIRTINASYVWEHPLSPWTKRFYPQLYVPESELEESSKAQDFSFKAGSEIKSDNGNAIATQYTIKVGDKSTDQIIVFSSNLSGKAEELQGLVKINFDSMTQWFEEDTPIHVHPKDPFKRIDILASTRTIKVSVSGKQIAYTETAIHLYETGLPARFYIPLTSIDPTVLRPSTTRTKCPYKGEAEYYSVEIDGKLHEDLFWYYTRPTVESSKVEGLVCPYNERVDIELDGVKLERPKTHFGKPKDGKKPEAGAV</sequence>
<proteinExistence type="predicted"/>
<reference evidence="2" key="1">
    <citation type="submission" date="2023-04" db="EMBL/GenBank/DDBJ databases">
        <title>Black Yeasts Isolated from many extreme environments.</title>
        <authorList>
            <person name="Coleine C."/>
            <person name="Stajich J.E."/>
            <person name="Selbmann L."/>
        </authorList>
    </citation>
    <scope>NUCLEOTIDE SEQUENCE</scope>
    <source>
        <strain evidence="2">CCFEE 5312</strain>
    </source>
</reference>
<dbReference type="Pfam" id="PF04248">
    <property type="entry name" value="NTP_transf_9"/>
    <property type="match status" value="1"/>
</dbReference>
<dbReference type="Proteomes" id="UP001271007">
    <property type="component" value="Unassembled WGS sequence"/>
</dbReference>
<evidence type="ECO:0000313" key="3">
    <source>
        <dbReference type="Proteomes" id="UP001271007"/>
    </source>
</evidence>
<dbReference type="EMBL" id="JAWDJX010000052">
    <property type="protein sequence ID" value="KAK3048124.1"/>
    <property type="molecule type" value="Genomic_DNA"/>
</dbReference>
<organism evidence="2 3">
    <name type="scientific">Extremus antarcticus</name>
    <dbReference type="NCBI Taxonomy" id="702011"/>
    <lineage>
        <taxon>Eukaryota</taxon>
        <taxon>Fungi</taxon>
        <taxon>Dikarya</taxon>
        <taxon>Ascomycota</taxon>
        <taxon>Pezizomycotina</taxon>
        <taxon>Dothideomycetes</taxon>
        <taxon>Dothideomycetidae</taxon>
        <taxon>Mycosphaerellales</taxon>
        <taxon>Extremaceae</taxon>
        <taxon>Extremus</taxon>
    </lineage>
</organism>
<dbReference type="InterPro" id="IPR007361">
    <property type="entry name" value="DUF427"/>
</dbReference>
<evidence type="ECO:0000259" key="1">
    <source>
        <dbReference type="Pfam" id="PF04248"/>
    </source>
</evidence>
<dbReference type="AlphaFoldDB" id="A0AAJ0GB43"/>
<evidence type="ECO:0000313" key="2">
    <source>
        <dbReference type="EMBL" id="KAK3048124.1"/>
    </source>
</evidence>
<comment type="caution">
    <text evidence="2">The sequence shown here is derived from an EMBL/GenBank/DDBJ whole genome shotgun (WGS) entry which is preliminary data.</text>
</comment>
<dbReference type="InterPro" id="IPR038694">
    <property type="entry name" value="DUF427_sf"/>
</dbReference>
<feature type="domain" description="DUF427" evidence="1">
    <location>
        <begin position="163"/>
        <end position="255"/>
    </location>
</feature>
<dbReference type="Gene3D" id="2.170.150.40">
    <property type="entry name" value="Domain of unknown function (DUF427)"/>
    <property type="match status" value="1"/>
</dbReference>
<dbReference type="PANTHER" id="PTHR34310:SF9">
    <property type="entry name" value="BLR5716 PROTEIN"/>
    <property type="match status" value="1"/>
</dbReference>
<keyword evidence="3" id="KW-1185">Reference proteome</keyword>
<accession>A0AAJ0GB43</accession>
<protein>
    <recommendedName>
        <fullName evidence="1">DUF427 domain-containing protein</fullName>
    </recommendedName>
</protein>
<dbReference type="PANTHER" id="PTHR34310">
    <property type="entry name" value="DUF427 DOMAIN PROTEIN (AFU_ORTHOLOGUE AFUA_3G02220)"/>
    <property type="match status" value="1"/>
</dbReference>